<evidence type="ECO:0000259" key="11">
    <source>
        <dbReference type="Pfam" id="PF05817"/>
    </source>
</evidence>
<feature type="domain" description="Ribophorin II N-terminal" evidence="11">
    <location>
        <begin position="112"/>
        <end position="388"/>
    </location>
</feature>
<keyword evidence="5 10" id="KW-0812">Transmembrane</keyword>
<evidence type="ECO:0000256" key="9">
    <source>
        <dbReference type="ARBA" id="ARBA00023136"/>
    </source>
</evidence>
<dbReference type="AlphaFoldDB" id="A0A059A6L9"/>
<dbReference type="InterPro" id="IPR055373">
    <property type="entry name" value="Ribophorin_II_N"/>
</dbReference>
<feature type="transmembrane region" description="Helical" evidence="10">
    <location>
        <begin position="713"/>
        <end position="733"/>
    </location>
</feature>
<evidence type="ECO:0000256" key="1">
    <source>
        <dbReference type="ARBA" id="ARBA00002791"/>
    </source>
</evidence>
<organism evidence="15">
    <name type="scientific">Eucalyptus grandis</name>
    <name type="common">Flooded gum</name>
    <dbReference type="NCBI Taxonomy" id="71139"/>
    <lineage>
        <taxon>Eukaryota</taxon>
        <taxon>Viridiplantae</taxon>
        <taxon>Streptophyta</taxon>
        <taxon>Embryophyta</taxon>
        <taxon>Tracheophyta</taxon>
        <taxon>Spermatophyta</taxon>
        <taxon>Magnoliopsida</taxon>
        <taxon>eudicotyledons</taxon>
        <taxon>Gunneridae</taxon>
        <taxon>Pentapetalae</taxon>
        <taxon>rosids</taxon>
        <taxon>malvids</taxon>
        <taxon>Myrtales</taxon>
        <taxon>Myrtaceae</taxon>
        <taxon>Myrtoideae</taxon>
        <taxon>Eucalypteae</taxon>
        <taxon>Eucalyptus</taxon>
    </lineage>
</organism>
<protein>
    <recommendedName>
        <fullName evidence="10">Dolichyl-diphosphooligosaccharide--protein glycosyltransferase subunit 2</fullName>
    </recommendedName>
    <alternativeName>
        <fullName evidence="10">Ribophorin-2</fullName>
    </alternativeName>
</protein>
<dbReference type="FunCoup" id="A0A059A6L9">
    <property type="interactions" value="3858"/>
</dbReference>
<name>A0A059A6L9_EUCGR</name>
<proteinExistence type="inferred from homology"/>
<reference evidence="15" key="1">
    <citation type="submission" date="2013-07" db="EMBL/GenBank/DDBJ databases">
        <title>The genome of Eucalyptus grandis.</title>
        <authorList>
            <person name="Schmutz J."/>
            <person name="Hayes R."/>
            <person name="Myburg A."/>
            <person name="Tuskan G."/>
            <person name="Grattapaglia D."/>
            <person name="Rokhsar D.S."/>
        </authorList>
    </citation>
    <scope>NUCLEOTIDE SEQUENCE</scope>
    <source>
        <tissue evidence="15">Leaf extractions</tissue>
    </source>
</reference>
<evidence type="ECO:0000259" key="12">
    <source>
        <dbReference type="Pfam" id="PF23860"/>
    </source>
</evidence>
<comment type="subcellular location">
    <subcellularLocation>
        <location evidence="2 10">Endoplasmic reticulum membrane</location>
        <topology evidence="2 10">Multi-pass membrane protein</topology>
    </subcellularLocation>
</comment>
<keyword evidence="6" id="KW-0732">Signal</keyword>
<evidence type="ECO:0000256" key="5">
    <source>
        <dbReference type="ARBA" id="ARBA00022692"/>
    </source>
</evidence>
<sequence>MNKLPNSMSGGIGLITLLGIFGKALLQSTKLERGLHSQPSQGGSGFFHLSQSSLSLDAFFGFSPIADLVVAAAVFVAAVAVGMANNRMTGLLMLALAALSICSAASIFRPVSDSHRSAALELFSPADGSFASLEEAYEALRTFEILGVEKKGDVSAATCPSVTSVLGSSSAPKELFYALKVNSILKCNVDDTSFEVVASRLKAVVSDASSLLDFYYSIGGLLLIKDQTSGVEVLLGDAEGTFQSIKALSQSDGRWRYSSSNPESSTYAAGLALEALAGVISLASPEINPSMIRTVKNDIVKLFDSIEKYDDGTFYFDEKVVDAREHRGPLSVTSSVIQGLTAFASVTSESITLPEDRILGLAKFFLGIGIPGDAKDLFNQISSLACLENNRVSIPLILSLPSTVLSLTKKDLLKVKVNTVLGSNSPPLKVKLLRAFSSVSKDAPVIESQELKYDPGSTFHSLVLPETIDVGSYIFVFELALQDSEDVNTYATGGQTQIPIYITGVMKIENAAVAVLDSDLGTVDTQKSLNLDQENDVSLSANHLQKLRLSFRLSTPRGHTYKPHQAFLKLKHETKVEHIFVLKISGKQFELVLDFLGLVEKFFYLSGRYDLQLTVGDAVMENSFLLPIGHVELDLPEAPEKAPHPPLQPADLSSRYGPKAEIAHVFRIPDKRPPKELSLSFLGLSLLPLLGFLVGLCRLGVNLKNFPSSVLPATFAMLFHGGIAAVLLLYVLFWLKLDLFTTLKALGFLGAFLIFVGHRTLSHLASTSAKLKSA</sequence>
<dbReference type="Gramene" id="KCW49762">
    <property type="protein sequence ID" value="KCW49762"/>
    <property type="gene ID" value="EUGRSUZ_K03255"/>
</dbReference>
<dbReference type="Pfam" id="PF23861">
    <property type="entry name" value="Ribophorin_II_2nd"/>
    <property type="match status" value="1"/>
</dbReference>
<dbReference type="PANTHER" id="PTHR12640:SF0">
    <property type="entry name" value="DOLICHYL-DIPHOSPHOOLIGOSACCHARIDE--PROTEIN GLYCOSYLTRANSFERASE SUBUNIT 2"/>
    <property type="match status" value="1"/>
</dbReference>
<comment type="subunit">
    <text evidence="10">Component of the oligosaccharyltransferase (OST) complex.</text>
</comment>
<feature type="transmembrane region" description="Helical" evidence="10">
    <location>
        <begin position="58"/>
        <end position="81"/>
    </location>
</feature>
<keyword evidence="7 10" id="KW-0256">Endoplasmic reticulum</keyword>
<dbReference type="UniPathway" id="UPA00378"/>
<evidence type="ECO:0000259" key="14">
    <source>
        <dbReference type="Pfam" id="PF25147"/>
    </source>
</evidence>
<dbReference type="PANTHER" id="PTHR12640">
    <property type="entry name" value="RIBOPHORIN II"/>
    <property type="match status" value="1"/>
</dbReference>
<evidence type="ECO:0000256" key="3">
    <source>
        <dbReference type="ARBA" id="ARBA00004922"/>
    </source>
</evidence>
<accession>A0A059A6L9</accession>
<dbReference type="OMA" id="QEHETIY"/>
<dbReference type="Pfam" id="PF25147">
    <property type="entry name" value="Ribophorin_II_C"/>
    <property type="match status" value="1"/>
</dbReference>
<evidence type="ECO:0000256" key="6">
    <source>
        <dbReference type="ARBA" id="ARBA00022729"/>
    </source>
</evidence>
<keyword evidence="9 10" id="KW-0472">Membrane</keyword>
<dbReference type="InterPro" id="IPR008814">
    <property type="entry name" value="Swp1"/>
</dbReference>
<feature type="transmembrane region" description="Helical" evidence="10">
    <location>
        <begin position="739"/>
        <end position="756"/>
    </location>
</feature>
<keyword evidence="8 10" id="KW-1133">Transmembrane helix</keyword>
<dbReference type="GO" id="GO:0008250">
    <property type="term" value="C:oligosaccharyltransferase complex"/>
    <property type="evidence" value="ECO:0000318"/>
    <property type="project" value="GO_Central"/>
</dbReference>
<evidence type="ECO:0000256" key="10">
    <source>
        <dbReference type="RuleBase" id="RU366029"/>
    </source>
</evidence>
<dbReference type="Pfam" id="PF23860">
    <property type="entry name" value="Ribophorin_II_3rd"/>
    <property type="match status" value="1"/>
</dbReference>
<evidence type="ECO:0000259" key="13">
    <source>
        <dbReference type="Pfam" id="PF23861"/>
    </source>
</evidence>
<evidence type="ECO:0000256" key="4">
    <source>
        <dbReference type="ARBA" id="ARBA00009038"/>
    </source>
</evidence>
<comment type="similarity">
    <text evidence="4 10">Belongs to the SWP1 family.</text>
</comment>
<feature type="transmembrane region" description="Helical" evidence="10">
    <location>
        <begin position="677"/>
        <end position="701"/>
    </location>
</feature>
<evidence type="ECO:0000256" key="7">
    <source>
        <dbReference type="ARBA" id="ARBA00022824"/>
    </source>
</evidence>
<comment type="pathway">
    <text evidence="3 10">Protein modification; protein glycosylation.</text>
</comment>
<dbReference type="InterPro" id="IPR056790">
    <property type="entry name" value="Ribophorin_II_C"/>
</dbReference>
<dbReference type="InterPro" id="IPR055375">
    <property type="entry name" value="Ribophorin_II_2nd"/>
</dbReference>
<comment type="function">
    <text evidence="1 10">Subunit of the oligosaccharyl transferase (OST) complex that catalyzes the initial transfer of a defined glycan (Glc(3)Man(9)GlcNAc(2) in eukaryotes) from the lipid carrier dolichol-pyrophosphate to an asparagine residue within an Asn-X-Ser/Thr consensus motif in nascent polypeptide chains, the first step in protein N-glycosylation. N-glycosylation occurs cotranslationally and the complex associates with the Sec61 complex at the channel-forming translocon complex that mediates protein translocation across the endoplasmic reticulum (ER). All subunits are required for a maximal enzyme activity.</text>
</comment>
<dbReference type="STRING" id="71139.A0A059A6L9"/>
<feature type="transmembrane region" description="Helical" evidence="10">
    <location>
        <begin position="88"/>
        <end position="108"/>
    </location>
</feature>
<dbReference type="EMBL" id="KK198763">
    <property type="protein sequence ID" value="KCW49762.1"/>
    <property type="molecule type" value="Genomic_DNA"/>
</dbReference>
<evidence type="ECO:0000256" key="8">
    <source>
        <dbReference type="ARBA" id="ARBA00022989"/>
    </source>
</evidence>
<evidence type="ECO:0000256" key="2">
    <source>
        <dbReference type="ARBA" id="ARBA00004477"/>
    </source>
</evidence>
<dbReference type="InParanoid" id="A0A059A6L9"/>
<dbReference type="Pfam" id="PF05817">
    <property type="entry name" value="Ribophorin_II"/>
    <property type="match status" value="1"/>
</dbReference>
<gene>
    <name evidence="15" type="ORF">EUGRSUZ_K03255</name>
</gene>
<evidence type="ECO:0000313" key="15">
    <source>
        <dbReference type="EMBL" id="KCW49762.1"/>
    </source>
</evidence>
<comment type="caution">
    <text evidence="10">Lacks conserved residue(s) required for the propagation of feature annotation.</text>
</comment>
<dbReference type="GO" id="GO:0006487">
    <property type="term" value="P:protein N-linked glycosylation"/>
    <property type="evidence" value="ECO:0000318"/>
    <property type="project" value="GO_Central"/>
</dbReference>
<feature type="domain" description="Ribophorin II second" evidence="13">
    <location>
        <begin position="396"/>
        <end position="502"/>
    </location>
</feature>
<feature type="domain" description="Ribophorin II third" evidence="12">
    <location>
        <begin position="509"/>
        <end position="633"/>
    </location>
</feature>
<feature type="domain" description="Ribophorin II C-terminal" evidence="14">
    <location>
        <begin position="666"/>
        <end position="766"/>
    </location>
</feature>
<dbReference type="InterPro" id="IPR055374">
    <property type="entry name" value="Ribophorin_II_3rd"/>
</dbReference>
<dbReference type="eggNOG" id="KOG2447">
    <property type="taxonomic scope" value="Eukaryota"/>
</dbReference>